<sequence length="44" mass="4960">MKRKDNTAFTLGIMLFICLALVTCTVGRITDDPYQIQPTQNEAQ</sequence>
<dbReference type="Proteomes" id="UP000516780">
    <property type="component" value="Segment"/>
</dbReference>
<reference evidence="1 2" key="1">
    <citation type="journal article" date="2020" name="Microb. Ecol.">
        <title>Novel Virus on Filamentous Arthronema africanum Cyanobacterium.</title>
        <authorList>
            <person name="Petrzik K."/>
            <person name="Lukavsky J."/>
            <person name="Koloniuk I."/>
        </authorList>
    </citation>
    <scope>NUCLEOTIDE SEQUENCE [LARGE SCALE GENOMIC DNA]</scope>
</reference>
<organism evidence="1 2">
    <name type="scientific">Arthronema virus TR020</name>
    <dbReference type="NCBI Taxonomy" id="2736280"/>
    <lineage>
        <taxon>Viruses</taxon>
        <taxon>Duplodnaviria</taxon>
        <taxon>Heunggongvirae</taxon>
        <taxon>Uroviricota</taxon>
        <taxon>Caudoviricetes</taxon>
        <taxon>Saffermanviridae</taxon>
        <taxon>Arthrovirus</taxon>
        <taxon>Arthrovirus TR020</taxon>
    </lineage>
</organism>
<evidence type="ECO:0000313" key="2">
    <source>
        <dbReference type="Proteomes" id="UP000516780"/>
    </source>
</evidence>
<name>A0A7G3WH23_9CAUD</name>
<keyword evidence="2" id="KW-1185">Reference proteome</keyword>
<protein>
    <submittedName>
        <fullName evidence="1">Uncharacterized protein</fullName>
    </submittedName>
</protein>
<evidence type="ECO:0000313" key="1">
    <source>
        <dbReference type="EMBL" id="QKE60821.1"/>
    </source>
</evidence>
<dbReference type="EMBL" id="MT457475">
    <property type="protein sequence ID" value="QKE60821.1"/>
    <property type="molecule type" value="Genomic_DNA"/>
</dbReference>
<accession>A0A7G3WH23</accession>
<proteinExistence type="predicted"/>